<dbReference type="PROSITE" id="PS00138">
    <property type="entry name" value="SUBTILASE_SER"/>
    <property type="match status" value="1"/>
</dbReference>
<evidence type="ECO:0000256" key="6">
    <source>
        <dbReference type="SAM" id="MobiDB-lite"/>
    </source>
</evidence>
<keyword evidence="2 5" id="KW-0645">Protease</keyword>
<dbReference type="InterPro" id="IPR003961">
    <property type="entry name" value="FN3_dom"/>
</dbReference>
<dbReference type="InterPro" id="IPR050131">
    <property type="entry name" value="Peptidase_S8_subtilisin-like"/>
</dbReference>
<proteinExistence type="inferred from homology"/>
<dbReference type="Gene3D" id="3.40.50.200">
    <property type="entry name" value="Peptidase S8/S53 domain"/>
    <property type="match status" value="1"/>
</dbReference>
<evidence type="ECO:0000256" key="3">
    <source>
        <dbReference type="ARBA" id="ARBA00022801"/>
    </source>
</evidence>
<dbReference type="InterPro" id="IPR000209">
    <property type="entry name" value="Peptidase_S8/S53_dom"/>
</dbReference>
<dbReference type="PANTHER" id="PTHR43806:SF11">
    <property type="entry name" value="CEREVISIN-RELATED"/>
    <property type="match status" value="1"/>
</dbReference>
<dbReference type="Pfam" id="PF00082">
    <property type="entry name" value="Peptidase_S8"/>
    <property type="match status" value="1"/>
</dbReference>
<dbReference type="SUPFAM" id="SSF49265">
    <property type="entry name" value="Fibronectin type III"/>
    <property type="match status" value="1"/>
</dbReference>
<keyword evidence="7" id="KW-0732">Signal</keyword>
<dbReference type="InterPro" id="IPR023828">
    <property type="entry name" value="Peptidase_S8_Ser-AS"/>
</dbReference>
<dbReference type="SUPFAM" id="SSF52743">
    <property type="entry name" value="Subtilisin-like"/>
    <property type="match status" value="1"/>
</dbReference>
<dbReference type="InterPro" id="IPR036852">
    <property type="entry name" value="Peptidase_S8/S53_dom_sf"/>
</dbReference>
<dbReference type="PANTHER" id="PTHR43806">
    <property type="entry name" value="PEPTIDASE S8"/>
    <property type="match status" value="1"/>
</dbReference>
<dbReference type="PROSITE" id="PS00137">
    <property type="entry name" value="SUBTILASE_HIS"/>
    <property type="match status" value="1"/>
</dbReference>
<dbReference type="InterPro" id="IPR013783">
    <property type="entry name" value="Ig-like_fold"/>
</dbReference>
<name>A0ABQ1KFC7_9GAMM</name>
<feature type="active site" description="Charge relay system" evidence="5">
    <location>
        <position position="413"/>
    </location>
</feature>
<feature type="domain" description="Fibronectin type-III" evidence="8">
    <location>
        <begin position="485"/>
        <end position="577"/>
    </location>
</feature>
<dbReference type="CDD" id="cd00063">
    <property type="entry name" value="FN3"/>
    <property type="match status" value="1"/>
</dbReference>
<dbReference type="PROSITE" id="PS50853">
    <property type="entry name" value="FN3"/>
    <property type="match status" value="1"/>
</dbReference>
<gene>
    <name evidence="9" type="ORF">GCM10011352_20540</name>
</gene>
<dbReference type="CDD" id="cd07496">
    <property type="entry name" value="Peptidases_S8_13"/>
    <property type="match status" value="1"/>
</dbReference>
<evidence type="ECO:0000256" key="5">
    <source>
        <dbReference type="PROSITE-ProRule" id="PRU01240"/>
    </source>
</evidence>
<evidence type="ECO:0000313" key="9">
    <source>
        <dbReference type="EMBL" id="GGB94389.1"/>
    </source>
</evidence>
<dbReference type="Gene3D" id="2.60.40.10">
    <property type="entry name" value="Immunoglobulins"/>
    <property type="match status" value="1"/>
</dbReference>
<feature type="signal peptide" evidence="7">
    <location>
        <begin position="1"/>
        <end position="23"/>
    </location>
</feature>
<evidence type="ECO:0000256" key="4">
    <source>
        <dbReference type="ARBA" id="ARBA00022825"/>
    </source>
</evidence>
<comment type="similarity">
    <text evidence="1 5">Belongs to the peptidase S8 family.</text>
</comment>
<accession>A0ABQ1KFC7</accession>
<evidence type="ECO:0000256" key="2">
    <source>
        <dbReference type="ARBA" id="ARBA00022670"/>
    </source>
</evidence>
<evidence type="ECO:0000259" key="8">
    <source>
        <dbReference type="PROSITE" id="PS50853"/>
    </source>
</evidence>
<dbReference type="EMBL" id="BMIJ01000004">
    <property type="protein sequence ID" value="GGB94389.1"/>
    <property type="molecule type" value="Genomic_DNA"/>
</dbReference>
<dbReference type="PROSITE" id="PS51892">
    <property type="entry name" value="SUBTILASE"/>
    <property type="match status" value="1"/>
</dbReference>
<feature type="active site" description="Charge relay system" evidence="5">
    <location>
        <position position="164"/>
    </location>
</feature>
<keyword evidence="4 5" id="KW-0720">Serine protease</keyword>
<protein>
    <recommendedName>
        <fullName evidence="8">Fibronectin type-III domain-containing protein</fullName>
    </recommendedName>
</protein>
<feature type="active site" description="Charge relay system" evidence="5">
    <location>
        <position position="231"/>
    </location>
</feature>
<reference evidence="10" key="1">
    <citation type="journal article" date="2019" name="Int. J. Syst. Evol. Microbiol.">
        <title>The Global Catalogue of Microorganisms (GCM) 10K type strain sequencing project: providing services to taxonomists for standard genome sequencing and annotation.</title>
        <authorList>
            <consortium name="The Broad Institute Genomics Platform"/>
            <consortium name="The Broad Institute Genome Sequencing Center for Infectious Disease"/>
            <person name="Wu L."/>
            <person name="Ma J."/>
        </authorList>
    </citation>
    <scope>NUCLEOTIDE SEQUENCE [LARGE SCALE GENOMIC DNA]</scope>
    <source>
        <strain evidence="10">CGMCC 1.15341</strain>
    </source>
</reference>
<dbReference type="PRINTS" id="PR00723">
    <property type="entry name" value="SUBTILISIN"/>
</dbReference>
<dbReference type="InterPro" id="IPR036116">
    <property type="entry name" value="FN3_sf"/>
</dbReference>
<dbReference type="RefSeq" id="WP_188747952.1">
    <property type="nucleotide sequence ID" value="NZ_BMIJ01000004.1"/>
</dbReference>
<keyword evidence="3 5" id="KW-0378">Hydrolase</keyword>
<evidence type="ECO:0000256" key="7">
    <source>
        <dbReference type="SAM" id="SignalP"/>
    </source>
</evidence>
<evidence type="ECO:0000256" key="1">
    <source>
        <dbReference type="ARBA" id="ARBA00011073"/>
    </source>
</evidence>
<dbReference type="InterPro" id="IPR034176">
    <property type="entry name" value="Peptidases_S8_13"/>
</dbReference>
<feature type="chain" id="PRO_5046337587" description="Fibronectin type-III domain-containing protein" evidence="7">
    <location>
        <begin position="24"/>
        <end position="596"/>
    </location>
</feature>
<comment type="caution">
    <text evidence="9">The sequence shown here is derived from an EMBL/GenBank/DDBJ whole genome shotgun (WGS) entry which is preliminary data.</text>
</comment>
<dbReference type="Proteomes" id="UP000629025">
    <property type="component" value="Unassembled WGS sequence"/>
</dbReference>
<keyword evidence="10" id="KW-1185">Reference proteome</keyword>
<sequence length="596" mass="61229">MKYRYPLVQALCVPLAFSSMAMAANTPPTLTDQVIVRFSDPYTDGELKANGLSQQIGKHLEFVRETASGSYVYRLPGKESLPQVRGYAQALMATSGIKFAEADQMMFGVALPDDPVEGVTSSGTDIYSLQWHYQEATGGMDAPAAWQELGAISAPATVRVAVLDTGYTEHPDLVGEGQNGGNIDVANGYDMISSAFVGNDGDGRDADARDPGDWVFVGECGGPYSSYSSWHGTHVAGTIAAMTDNGVGVAGIGYNLIKVVPVRVLGKCGGYTSDIADGIRYAAGLPVGTLEIGTPAQVINMSLGGSGACAPDSEFQLAINDAVEAGTTVVVAAGNSNADAKNYSPASCANVISVAATGRTGARAYYSNYGDVVDLAAPGGDMSSAGSDGVLSTLNDGTTVPGEPIYAYYQGTSMATPHTAAVSALLYIANEGITPAEVEGVLKGTARDFAEGACAQCGSGILTAGEALRNADGSAITPEPILPAAPDLLTAMLLADGSVSLSWSYQSSNESGFIVERSKKNKGNSWSGYTVIAQTTGSDTWFADAPADGTYRYQVRAWNDVGSSAASNIAEVKVSSGSGSDGGSTGTCKGNGPKCR</sequence>
<dbReference type="InterPro" id="IPR022398">
    <property type="entry name" value="Peptidase_S8_His-AS"/>
</dbReference>
<feature type="region of interest" description="Disordered" evidence="6">
    <location>
        <begin position="574"/>
        <end position="596"/>
    </location>
</feature>
<organism evidence="9 10">
    <name type="scientific">Marinobacterium zhoushanense</name>
    <dbReference type="NCBI Taxonomy" id="1679163"/>
    <lineage>
        <taxon>Bacteria</taxon>
        <taxon>Pseudomonadati</taxon>
        <taxon>Pseudomonadota</taxon>
        <taxon>Gammaproteobacteria</taxon>
        <taxon>Oceanospirillales</taxon>
        <taxon>Oceanospirillaceae</taxon>
        <taxon>Marinobacterium</taxon>
    </lineage>
</organism>
<evidence type="ECO:0000313" key="10">
    <source>
        <dbReference type="Proteomes" id="UP000629025"/>
    </source>
</evidence>
<dbReference type="InterPro" id="IPR015500">
    <property type="entry name" value="Peptidase_S8_subtilisin-rel"/>
</dbReference>